<keyword evidence="2" id="KW-1185">Reference proteome</keyword>
<organism evidence="1 2">
    <name type="scientific">Apiospora rasikravindrae</name>
    <dbReference type="NCBI Taxonomy" id="990691"/>
    <lineage>
        <taxon>Eukaryota</taxon>
        <taxon>Fungi</taxon>
        <taxon>Dikarya</taxon>
        <taxon>Ascomycota</taxon>
        <taxon>Pezizomycotina</taxon>
        <taxon>Sordariomycetes</taxon>
        <taxon>Xylariomycetidae</taxon>
        <taxon>Amphisphaeriales</taxon>
        <taxon>Apiosporaceae</taxon>
        <taxon>Apiospora</taxon>
    </lineage>
</organism>
<proteinExistence type="predicted"/>
<comment type="caution">
    <text evidence="1">The sequence shown here is derived from an EMBL/GenBank/DDBJ whole genome shotgun (WGS) entry which is preliminary data.</text>
</comment>
<evidence type="ECO:0000313" key="1">
    <source>
        <dbReference type="EMBL" id="KAK8044095.1"/>
    </source>
</evidence>
<gene>
    <name evidence="1" type="ORF">PG993_004119</name>
</gene>
<name>A0ABR1TBW2_9PEZI</name>
<reference evidence="1 2" key="1">
    <citation type="submission" date="2023-01" db="EMBL/GenBank/DDBJ databases">
        <title>Analysis of 21 Apiospora genomes using comparative genomics revels a genus with tremendous synthesis potential of carbohydrate active enzymes and secondary metabolites.</title>
        <authorList>
            <person name="Sorensen T."/>
        </authorList>
    </citation>
    <scope>NUCLEOTIDE SEQUENCE [LARGE SCALE GENOMIC DNA]</scope>
    <source>
        <strain evidence="1 2">CBS 33761</strain>
    </source>
</reference>
<evidence type="ECO:0000313" key="2">
    <source>
        <dbReference type="Proteomes" id="UP001444661"/>
    </source>
</evidence>
<accession>A0ABR1TBW2</accession>
<protein>
    <submittedName>
        <fullName evidence="1">Uncharacterized protein</fullName>
    </submittedName>
</protein>
<dbReference type="EMBL" id="JAQQWK010000003">
    <property type="protein sequence ID" value="KAK8044095.1"/>
    <property type="molecule type" value="Genomic_DNA"/>
</dbReference>
<dbReference type="Proteomes" id="UP001444661">
    <property type="component" value="Unassembled WGS sequence"/>
</dbReference>
<sequence>MSLAITCRLFWTDEHAHVVSATNETAVCDSDHTQCLLAPRCGNGQQLRVVCDSRTHFPTADAADDGFRLASYYAQYFCVCDGGGRALAVPPGVTCGSPSCYYDAMDTRFPRCELVFLYDAFTQGENGPGQQQQQQQQYYKETCTAFDCDTVGVNCTNNNGGGDGNGGCCTRATITSTCPRPGPT</sequence>